<evidence type="ECO:0000259" key="6">
    <source>
        <dbReference type="Pfam" id="PF07669"/>
    </source>
</evidence>
<keyword evidence="8" id="KW-1185">Reference proteome</keyword>
<dbReference type="InterPro" id="IPR050953">
    <property type="entry name" value="N4_N6_ade-DNA_methylase"/>
</dbReference>
<dbReference type="EMBL" id="LWBO01000044">
    <property type="protein sequence ID" value="OQP42673.1"/>
    <property type="molecule type" value="Genomic_DNA"/>
</dbReference>
<dbReference type="Gene3D" id="3.40.50.150">
    <property type="entry name" value="Vaccinia Virus protein VP39"/>
    <property type="match status" value="2"/>
</dbReference>
<gene>
    <name evidence="7" type="ORF">A4D02_14005</name>
</gene>
<keyword evidence="3" id="KW-0808">Transferase</keyword>
<evidence type="ECO:0000256" key="4">
    <source>
        <dbReference type="ARBA" id="ARBA00022691"/>
    </source>
</evidence>
<evidence type="ECO:0000256" key="2">
    <source>
        <dbReference type="ARBA" id="ARBA00022603"/>
    </source>
</evidence>
<dbReference type="PANTHER" id="PTHR33841">
    <property type="entry name" value="DNA METHYLTRANSFERASE YEEA-RELATED"/>
    <property type="match status" value="1"/>
</dbReference>
<keyword evidence="4" id="KW-0949">S-adenosyl-L-methionine</keyword>
<evidence type="ECO:0000256" key="1">
    <source>
        <dbReference type="ARBA" id="ARBA00011900"/>
    </source>
</evidence>
<protein>
    <recommendedName>
        <fullName evidence="1">site-specific DNA-methyltransferase (adenine-specific)</fullName>
        <ecNumber evidence="1">2.1.1.72</ecNumber>
    </recommendedName>
</protein>
<keyword evidence="2" id="KW-0489">Methyltransferase</keyword>
<dbReference type="Pfam" id="PF07669">
    <property type="entry name" value="Eco57I"/>
    <property type="match status" value="1"/>
</dbReference>
<accession>A0ABX3NS70</accession>
<sequence length="1590" mass="185639">MACNFTMIHFIHNIGDYFASNYFDEDFSRKVIGKSGYGVDAIKQFNLAIARLKPEYFKLKQKFIENHLRTKDKLNLSHAFHSLVLTALGYDAAHTQYDELFSINDKNILPVRHILYRGDQVHLMVMEMHALIKTGDEEPDGLFEQSYNVANEEEAAAKTQKYHRSHWADIFTVRDGMSISPMIINQAINELFLQPMHLRPKFILLCGGNQYFLLEAEKWFRGSYLQLDLEALFDDASVQKDYYAVFYLLLGKELLAPTAEMVLMDQLDEDAHKAAYEVTKDLKEGVIHAVENLANEAVQYLKKQGVNYHEIDANLLKNDCLNMVYRLLFLFYAEAREDLDILPSNDEVYERGYSLEMLRDLEQVPLVTESSINGYFFHDSLFRLFNLLNKGYREEEGASRTFKIRHLDSPLFNNEELHYLNRVKIRNVVWQDVICELSLSKKQRGKNRGRISYTNLGINQLGSVYESLLAFRGFLAETDYIEVHRKKKKGESSEKVVRIDGSFLVPRHRLGDFHKDEIYYTEKEETADELKVIPQGSFIYRLSGRDRQKSASYYTPEVLTQTTVKYTLKPILERLDKGELKAPDLLKLKILEPAMGAAAFHNEVINQLAQAYLTYRQQELNRKVDPNHYQEELQKIKAYIALNNVYGVDLNPTAVELGKLSLWLNVIHKDMQTPFFGYRLGVGNAVVGSWLKVFKYKDFSFEPKGQKGFEKKEWWTIAPRHLQFGKKGVLRREDEIYHFLLPDDSMVASAGIKLLKDAYPAEAVRVAEWRKVFCEPIRQDEYTLLQQIAKAIDALLLEHYEIQKNISLITEANTAYFGNENASLNINFLSYSYEQKEKFARERLKTNAPYYKLKQIMDYWCSLWFWDLRAAAELPTRRQWYQDLVQILNIDLTTVYHQEQTDEEAGRDYRKDKKQLEKQLVEALKQSTSSLFSNERAVLVKQYADQYRFFHYELEFIEVFRENNGFDIAVGNPPWLKWKFEELEVMGEIYPELMIREDIKAPQANKFRSIFFEQESNRNEYFNELIDDSSNGYFMSSAQNYPLLQGVQTNLYTCVIENSLKWVNEDGFIGLVHPDGIFNDPKGYAARRVLYKRLFYHFHFKNSLTLFQEVKDQKQYSLNVYSGRLNNGIRFDTISHLLHPSTIDECYVSHLTELPLMQRTLDGKLVWDLRGNQNRIITYDEELLLLVRNLFDDDANEDNAKLPLIYSRNIIEILNKLNQNKSKVRDLKGVKISVGFDETIDMNKGKIQKGNFQHDTVENFIFSGPHIFTANSYYKSPREISNNKSEYDTIQPSLMSESYLQNSLYQLARHPSDDEDAWKKMLKIGFRKMLNQTADRTLNGTVLPKGTMHINGIISVVSTDETELLMFGALSASLLFDFYIKATGKGNLNKSTIENLPLKVSTEFEPYILFRFLLLTTVTRHYRDIWEDHFMEGFKNDTWSIDDARLLPLKEYEKKWDFKKSLSNDFARRQALLEIDVLVAMAFNVSLTDLIDIYNVQFRVFKKNEDDTWYDSKGNIVFTGNVGLVGVGLDRPDWEQITAMKEGETYTHTITKSELYQGRQVTYHAPFTKCDRAEDYKRAWAHFEKRFNKV</sequence>
<evidence type="ECO:0000256" key="5">
    <source>
        <dbReference type="ARBA" id="ARBA00047942"/>
    </source>
</evidence>
<dbReference type="EC" id="2.1.1.72" evidence="1"/>
<dbReference type="PANTHER" id="PTHR33841:SF1">
    <property type="entry name" value="DNA METHYLTRANSFERASE A"/>
    <property type="match status" value="1"/>
</dbReference>
<dbReference type="InterPro" id="IPR029063">
    <property type="entry name" value="SAM-dependent_MTases_sf"/>
</dbReference>
<dbReference type="PRINTS" id="PR00507">
    <property type="entry name" value="N12N6MTFRASE"/>
</dbReference>
<reference evidence="7 8" key="1">
    <citation type="submission" date="2016-04" db="EMBL/GenBank/DDBJ databases">
        <authorList>
            <person name="Chen L."/>
            <person name="Zhuang W."/>
            <person name="Wang G."/>
        </authorList>
    </citation>
    <scope>NUCLEOTIDE SEQUENCE [LARGE SCALE GENOMIC DNA]</scope>
    <source>
        <strain evidence="8">GR20</strain>
    </source>
</reference>
<dbReference type="Proteomes" id="UP000192277">
    <property type="component" value="Unassembled WGS sequence"/>
</dbReference>
<dbReference type="InterPro" id="IPR002052">
    <property type="entry name" value="DNA_methylase_N6_adenine_CS"/>
</dbReference>
<comment type="catalytic activity">
    <reaction evidence="5">
        <text>a 2'-deoxyadenosine in DNA + S-adenosyl-L-methionine = an N(6)-methyl-2'-deoxyadenosine in DNA + S-adenosyl-L-homocysteine + H(+)</text>
        <dbReference type="Rhea" id="RHEA:15197"/>
        <dbReference type="Rhea" id="RHEA-COMP:12418"/>
        <dbReference type="Rhea" id="RHEA-COMP:12419"/>
        <dbReference type="ChEBI" id="CHEBI:15378"/>
        <dbReference type="ChEBI" id="CHEBI:57856"/>
        <dbReference type="ChEBI" id="CHEBI:59789"/>
        <dbReference type="ChEBI" id="CHEBI:90615"/>
        <dbReference type="ChEBI" id="CHEBI:90616"/>
        <dbReference type="EC" id="2.1.1.72"/>
    </reaction>
</comment>
<evidence type="ECO:0000313" key="7">
    <source>
        <dbReference type="EMBL" id="OQP42673.1"/>
    </source>
</evidence>
<feature type="domain" description="Type II methyltransferase M.TaqI-like" evidence="6">
    <location>
        <begin position="643"/>
        <end position="979"/>
    </location>
</feature>
<organism evidence="7 8">
    <name type="scientific">Niastella koreensis</name>
    <dbReference type="NCBI Taxonomy" id="354356"/>
    <lineage>
        <taxon>Bacteria</taxon>
        <taxon>Pseudomonadati</taxon>
        <taxon>Bacteroidota</taxon>
        <taxon>Chitinophagia</taxon>
        <taxon>Chitinophagales</taxon>
        <taxon>Chitinophagaceae</taxon>
        <taxon>Niastella</taxon>
    </lineage>
</organism>
<dbReference type="SUPFAM" id="SSF53335">
    <property type="entry name" value="S-adenosyl-L-methionine-dependent methyltransferases"/>
    <property type="match status" value="1"/>
</dbReference>
<proteinExistence type="predicted"/>
<evidence type="ECO:0000256" key="3">
    <source>
        <dbReference type="ARBA" id="ARBA00022679"/>
    </source>
</evidence>
<dbReference type="PROSITE" id="PS00092">
    <property type="entry name" value="N6_MTASE"/>
    <property type="match status" value="1"/>
</dbReference>
<comment type="caution">
    <text evidence="7">The sequence shown here is derived from an EMBL/GenBank/DDBJ whole genome shotgun (WGS) entry which is preliminary data.</text>
</comment>
<name>A0ABX3NS70_9BACT</name>
<evidence type="ECO:0000313" key="8">
    <source>
        <dbReference type="Proteomes" id="UP000192277"/>
    </source>
</evidence>
<dbReference type="InterPro" id="IPR011639">
    <property type="entry name" value="MethylTrfase_TaqI-like_dom"/>
</dbReference>